<keyword evidence="4" id="KW-0223">Dioxygenase</keyword>
<evidence type="ECO:0000313" key="8">
    <source>
        <dbReference type="EMBL" id="QCF26266.1"/>
    </source>
</evidence>
<evidence type="ECO:0000256" key="6">
    <source>
        <dbReference type="ARBA" id="ARBA00023004"/>
    </source>
</evidence>
<evidence type="ECO:0000259" key="7">
    <source>
        <dbReference type="PROSITE" id="PS51471"/>
    </source>
</evidence>
<dbReference type="GO" id="GO:0031543">
    <property type="term" value="F:peptidyl-proline dioxygenase activity"/>
    <property type="evidence" value="ECO:0007669"/>
    <property type="project" value="TreeGrafter"/>
</dbReference>
<name>A0A4P7XGZ3_9ALTE</name>
<keyword evidence="9" id="KW-1185">Reference proteome</keyword>
<dbReference type="SMART" id="SM00702">
    <property type="entry name" value="P4Hc"/>
    <property type="match status" value="1"/>
</dbReference>
<dbReference type="InterPro" id="IPR044862">
    <property type="entry name" value="Pro_4_hyd_alph_FE2OG_OXY"/>
</dbReference>
<gene>
    <name evidence="8" type="ORF">soil367_10160</name>
</gene>
<dbReference type="GO" id="GO:0031418">
    <property type="term" value="F:L-ascorbic acid binding"/>
    <property type="evidence" value="ECO:0007669"/>
    <property type="project" value="UniProtKB-KW"/>
</dbReference>
<keyword evidence="3" id="KW-0847">Vitamin C</keyword>
<dbReference type="Proteomes" id="UP000298049">
    <property type="component" value="Chromosome"/>
</dbReference>
<dbReference type="InterPro" id="IPR051559">
    <property type="entry name" value="HIF_prolyl_hydroxylases"/>
</dbReference>
<dbReference type="OrthoDB" id="9783171at2"/>
<dbReference type="KEGG" id="hmi:soil367_10160"/>
<proteinExistence type="predicted"/>
<dbReference type="EMBL" id="CP031093">
    <property type="protein sequence ID" value="QCF26266.1"/>
    <property type="molecule type" value="Genomic_DNA"/>
</dbReference>
<dbReference type="PROSITE" id="PS51471">
    <property type="entry name" value="FE2OG_OXY"/>
    <property type="match status" value="1"/>
</dbReference>
<evidence type="ECO:0000256" key="2">
    <source>
        <dbReference type="ARBA" id="ARBA00022723"/>
    </source>
</evidence>
<organism evidence="8 9">
    <name type="scientific">Hydrocarboniclastica marina</name>
    <dbReference type="NCBI Taxonomy" id="2259620"/>
    <lineage>
        <taxon>Bacteria</taxon>
        <taxon>Pseudomonadati</taxon>
        <taxon>Pseudomonadota</taxon>
        <taxon>Gammaproteobacteria</taxon>
        <taxon>Alteromonadales</taxon>
        <taxon>Alteromonadaceae</taxon>
        <taxon>Hydrocarboniclastica</taxon>
    </lineage>
</organism>
<dbReference type="Gene3D" id="2.60.120.620">
    <property type="entry name" value="q2cbj1_9rhob like domain"/>
    <property type="match status" value="1"/>
</dbReference>
<dbReference type="Pfam" id="PF13640">
    <property type="entry name" value="2OG-FeII_Oxy_3"/>
    <property type="match status" value="1"/>
</dbReference>
<sequence>MPDSYPEPALLSELPASDSSLSATSLPLQSLAQVAGTDVVAEHVANSLASAGWCVLEGLGFDPVHLTALQQEVVALHEAGALAPAAIGRGPGQKLAAEIRNDRTAWLDGQSAAQAALFKRFSEIQQFLNRSLYLGLTHFEAHFAAFEPGGFYRAHRDSFQGKASRLVSLVLYLNERWQPETGGELRIYDAEGAVAAEVVPVLGRTAVFLSEDVLHEVCPSTRLRYSIACWFRADVSDNLLLLR</sequence>
<evidence type="ECO:0000256" key="3">
    <source>
        <dbReference type="ARBA" id="ARBA00022896"/>
    </source>
</evidence>
<dbReference type="GO" id="GO:0008198">
    <property type="term" value="F:ferrous iron binding"/>
    <property type="evidence" value="ECO:0007669"/>
    <property type="project" value="TreeGrafter"/>
</dbReference>
<evidence type="ECO:0000256" key="1">
    <source>
        <dbReference type="ARBA" id="ARBA00001961"/>
    </source>
</evidence>
<dbReference type="InterPro" id="IPR006620">
    <property type="entry name" value="Pro_4_hyd_alph"/>
</dbReference>
<dbReference type="PANTHER" id="PTHR12907">
    <property type="entry name" value="EGL NINE HOMOLOG-RELATED"/>
    <property type="match status" value="1"/>
</dbReference>
<evidence type="ECO:0000313" key="9">
    <source>
        <dbReference type="Proteomes" id="UP000298049"/>
    </source>
</evidence>
<keyword evidence="2" id="KW-0479">Metal-binding</keyword>
<reference evidence="8 9" key="1">
    <citation type="submission" date="2018-07" db="EMBL/GenBank/DDBJ databases">
        <title>Marsedoiliclastica nanhaica gen. nov. sp. nov., a novel marine hydrocarbonoclastic bacterium isolated from an in-situ enriched hydrocarbon-degrading consortium in deep-sea sediment.</title>
        <authorList>
            <person name="Dong C."/>
            <person name="Ma T."/>
            <person name="Liu R."/>
            <person name="Shao Z."/>
        </authorList>
    </citation>
    <scope>NUCLEOTIDE SEQUENCE [LARGE SCALE GENOMIC DNA]</scope>
    <source>
        <strain evidence="9">soil36-7</strain>
    </source>
</reference>
<feature type="domain" description="Fe2OG dioxygenase" evidence="7">
    <location>
        <begin position="137"/>
        <end position="233"/>
    </location>
</feature>
<evidence type="ECO:0000256" key="4">
    <source>
        <dbReference type="ARBA" id="ARBA00022964"/>
    </source>
</evidence>
<keyword evidence="5" id="KW-0560">Oxidoreductase</keyword>
<comment type="cofactor">
    <cofactor evidence="1">
        <name>L-ascorbate</name>
        <dbReference type="ChEBI" id="CHEBI:38290"/>
    </cofactor>
</comment>
<protein>
    <submittedName>
        <fullName evidence="8">2OG-Fe(II) oxygenase</fullName>
    </submittedName>
</protein>
<accession>A0A4P7XGZ3</accession>
<evidence type="ECO:0000256" key="5">
    <source>
        <dbReference type="ARBA" id="ARBA00023002"/>
    </source>
</evidence>
<dbReference type="InterPro" id="IPR005123">
    <property type="entry name" value="Oxoglu/Fe-dep_dioxygenase_dom"/>
</dbReference>
<dbReference type="PANTHER" id="PTHR12907:SF26">
    <property type="entry name" value="HIF PROLYL HYDROXYLASE, ISOFORM C"/>
    <property type="match status" value="1"/>
</dbReference>
<keyword evidence="6" id="KW-0408">Iron</keyword>
<dbReference type="GO" id="GO:0071456">
    <property type="term" value="P:cellular response to hypoxia"/>
    <property type="evidence" value="ECO:0007669"/>
    <property type="project" value="TreeGrafter"/>
</dbReference>
<dbReference type="AlphaFoldDB" id="A0A4P7XGZ3"/>